<feature type="binding site" evidence="5">
    <location>
        <position position="803"/>
    </location>
    <ligand>
        <name>NADP(+)</name>
        <dbReference type="ChEBI" id="CHEBI:58349"/>
    </ligand>
</feature>
<feature type="domain" description="Carrier" evidence="6">
    <location>
        <begin position="643"/>
        <end position="718"/>
    </location>
</feature>
<dbReference type="PANTHER" id="PTHR43272:SF33">
    <property type="entry name" value="AMP-BINDING DOMAIN-CONTAINING PROTEIN-RELATED"/>
    <property type="match status" value="1"/>
</dbReference>
<dbReference type="Gene3D" id="3.40.50.12780">
    <property type="entry name" value="N-terminal domain of ligase-like"/>
    <property type="match status" value="1"/>
</dbReference>
<dbReference type="InterPro" id="IPR013120">
    <property type="entry name" value="FAR_NAD-bd"/>
</dbReference>
<dbReference type="CDD" id="cd05235">
    <property type="entry name" value="SDR_e1"/>
    <property type="match status" value="1"/>
</dbReference>
<sequence length="1167" mass="125912">MTVDLDAGQLAHRIRTLYAEDAQIRAAAPDEGVYAAVTTPGLPLTEIVSTVMTAYADRPALGVRRTELVSAGGRATRRLLPEFELLTYREVWERARALAAAWHADGVAADDFVATLGFTGADYTVLDLATIHLSAVAVPLQAGAGLSQLRSILDETGPRVFAVDTAHLSIAVDAVLAGASPCTLLVFDHHADDDDHRDALAAARARLRTAGSTVALHTIDETVDRGRTLDPAPLTVPAAGEDPLAMLIYTSGSTGTPKGAMYTHRLVAAGWQHARPNAVINLNFLPMSHIAARLTLNGVLARGGTAYFAAVADMSTLFEDIELVRPTEIFLVPRVCEMILQRYRREVDRRSRPGVDLDALGDVVKTELREQLLGGRLMTVLCGSAPIAPDLRGFVESVLQLRLHDGYGSTETGGGVIFDTKVMRPPVLDYKLVDVPELGYFRTDKPYPRGELLLKTTTMIAGYYRRPEVTAQVFDEDGFCRTGDVVAELAPDRLAYVDRRNNVLKLSQGEFVTVSRLEAIFAGADLIRQIYVYGSSERAYLLAVVVPTEAALAGPADELRAAVGASLQRAAAVAELEPYEIPRDFLIEPEPFSIANGLLSGVGKLLRPKLKQHYGERLEALYDEVVRDQEAELASLRRDAAGLPLFDTVARAARAVLGCAASDLRPDARFGDLGGDSLAALSYSTLLRELLDVDVPVNVLLGPDSDLARIADYVRREREPGTRRVDSDAVHGAHATSIRAEDLTLAQFIDAATLAAAPGIPAATAPANTVLITGANGYLGRFLLLTWLERLAPVGGRVICVVRGGDATAARARLDAAFDTDRDLGERFRALAAGGLEVLPGDIGEPNFGLDSSSWQPLAEDVDLIVHSAALVNHVLPYAHLFGPNVVGTAEVIRLALTATRKPVSYLSTVAVAAQGESFAEDGDVRIMSPVRRLDQTYANGYGNSKWAGEVLLREASDRFGLPVAVFRSDMILAHSVYPGQLNVPDVFTRLLLSVLVTGVAPMSFYVTDSRGRRQRAHYDGLPADFVAAAVTGLGAAATDGYRTYDVVNPHDDGISLDVFVDWLIEAGYRVDRIEDYGEWFARFETALRALPEEQRKHTLLPLLHAHRRPGRPLPGSALPADGFRAAVRAARIGADHDIPHLGPELIEKYVSDLTGLGLLDFREQSG</sequence>
<dbReference type="EMBL" id="BMNE01000003">
    <property type="protein sequence ID" value="GGN82225.1"/>
    <property type="molecule type" value="Genomic_DNA"/>
</dbReference>
<dbReference type="InterPro" id="IPR036736">
    <property type="entry name" value="ACP-like_sf"/>
</dbReference>
<dbReference type="CDD" id="cd17632">
    <property type="entry name" value="AFD_CAR-like"/>
    <property type="match status" value="1"/>
</dbReference>
<evidence type="ECO:0000313" key="7">
    <source>
        <dbReference type="EMBL" id="GGN82225.1"/>
    </source>
</evidence>
<dbReference type="InterPro" id="IPR042099">
    <property type="entry name" value="ANL_N_sf"/>
</dbReference>
<feature type="binding site" evidence="5">
    <location>
        <begin position="776"/>
        <end position="779"/>
    </location>
    <ligand>
        <name>NADP(+)</name>
        <dbReference type="ChEBI" id="CHEBI:58349"/>
    </ligand>
</feature>
<protein>
    <recommendedName>
        <fullName evidence="5">Carboxylic acid reductase</fullName>
        <shortName evidence="5">CAR</shortName>
        <ecNumber evidence="5">1.2.1.-</ecNumber>
    </recommendedName>
    <alternativeName>
        <fullName evidence="5">ATP/NADPH-dependent carboxylic acid reductase</fullName>
    </alternativeName>
</protein>
<organism evidence="7 8">
    <name type="scientific">Nocardia rhizosphaerihabitans</name>
    <dbReference type="NCBI Taxonomy" id="1691570"/>
    <lineage>
        <taxon>Bacteria</taxon>
        <taxon>Bacillati</taxon>
        <taxon>Actinomycetota</taxon>
        <taxon>Actinomycetes</taxon>
        <taxon>Mycobacteriales</taxon>
        <taxon>Nocardiaceae</taxon>
        <taxon>Nocardia</taxon>
    </lineage>
</organism>
<feature type="binding site" evidence="5">
    <location>
        <position position="946"/>
    </location>
    <ligand>
        <name>NADP(+)</name>
        <dbReference type="ChEBI" id="CHEBI:58349"/>
    </ligand>
</feature>
<dbReference type="InterPro" id="IPR000873">
    <property type="entry name" value="AMP-dep_synth/lig_dom"/>
</dbReference>
<feature type="binding site" evidence="5">
    <location>
        <position position="484"/>
    </location>
    <ligand>
        <name>AMP</name>
        <dbReference type="ChEBI" id="CHEBI:456215"/>
    </ligand>
</feature>
<keyword evidence="5" id="KW-0521">NADP</keyword>
<feature type="binding site" evidence="5">
    <location>
        <position position="505"/>
    </location>
    <ligand>
        <name>AMP</name>
        <dbReference type="ChEBI" id="CHEBI:456215"/>
    </ligand>
</feature>
<comment type="caution">
    <text evidence="7">The sequence shown here is derived from an EMBL/GenBank/DDBJ whole genome shotgun (WGS) entry which is preliminary data.</text>
</comment>
<evidence type="ECO:0000256" key="1">
    <source>
        <dbReference type="ARBA" id="ARBA00022450"/>
    </source>
</evidence>
<dbReference type="Pfam" id="PF00501">
    <property type="entry name" value="AMP-binding"/>
    <property type="match status" value="1"/>
</dbReference>
<feature type="binding site" evidence="5">
    <location>
        <position position="969"/>
    </location>
    <ligand>
        <name>NADP(+)</name>
        <dbReference type="ChEBI" id="CHEBI:58349"/>
    </ligand>
</feature>
<dbReference type="PROSITE" id="PS00455">
    <property type="entry name" value="AMP_BINDING"/>
    <property type="match status" value="1"/>
</dbReference>
<dbReference type="SUPFAM" id="SSF51735">
    <property type="entry name" value="NAD(P)-binding Rossmann-fold domains"/>
    <property type="match status" value="1"/>
</dbReference>
<dbReference type="InterPro" id="IPR009081">
    <property type="entry name" value="PP-bd_ACP"/>
</dbReference>
<name>A0ABQ2KKB0_9NOCA</name>
<comment type="function">
    <text evidence="5">Catalyzes the ATP- and NADPH-dependent reduction of carboxylic acids to the corresponding aldehydes.</text>
</comment>
<dbReference type="NCBIfam" id="TIGR01746">
    <property type="entry name" value="Thioester-redct"/>
    <property type="match status" value="1"/>
</dbReference>
<keyword evidence="3 5" id="KW-0547">Nucleotide-binding</keyword>
<comment type="similarity">
    <text evidence="5">Belongs to the ATP-dependent AMP-binding enzyme family. Carboxylic acid reductase subfamily.</text>
</comment>
<reference evidence="8" key="1">
    <citation type="journal article" date="2019" name="Int. J. Syst. Evol. Microbiol.">
        <title>The Global Catalogue of Microorganisms (GCM) 10K type strain sequencing project: providing services to taxonomists for standard genome sequencing and annotation.</title>
        <authorList>
            <consortium name="The Broad Institute Genomics Platform"/>
            <consortium name="The Broad Institute Genome Sequencing Center for Infectious Disease"/>
            <person name="Wu L."/>
            <person name="Ma J."/>
        </authorList>
    </citation>
    <scope>NUCLEOTIDE SEQUENCE [LARGE SCALE GENOMIC DNA]</scope>
    <source>
        <strain evidence="8">CGMCC 4.7329</strain>
    </source>
</reference>
<keyword evidence="4 5" id="KW-0067">ATP-binding</keyword>
<dbReference type="SUPFAM" id="SSF47336">
    <property type="entry name" value="ACP-like"/>
    <property type="match status" value="1"/>
</dbReference>
<evidence type="ECO:0000313" key="8">
    <source>
        <dbReference type="Proteomes" id="UP000658127"/>
    </source>
</evidence>
<feature type="binding site" evidence="5">
    <location>
        <position position="604"/>
    </location>
    <ligand>
        <name>AMP</name>
        <dbReference type="ChEBI" id="CHEBI:456215"/>
    </ligand>
</feature>
<evidence type="ECO:0000259" key="6">
    <source>
        <dbReference type="PROSITE" id="PS50075"/>
    </source>
</evidence>
<dbReference type="Gene3D" id="3.40.50.720">
    <property type="entry name" value="NAD(P)-binding Rossmann-like Domain"/>
    <property type="match status" value="1"/>
</dbReference>
<dbReference type="EC" id="1.2.1.-" evidence="5"/>
<feature type="binding site" evidence="5">
    <location>
        <begin position="496"/>
        <end position="499"/>
    </location>
    <ligand>
        <name>AMP</name>
        <dbReference type="ChEBI" id="CHEBI:456215"/>
    </ligand>
</feature>
<comment type="catalytic activity">
    <reaction evidence="5">
        <text>a carboxylate + ATP + NADPH + H(+) = an aldehyde + AMP + diphosphate + NADP(+)</text>
        <dbReference type="Rhea" id="RHEA:50916"/>
        <dbReference type="ChEBI" id="CHEBI:15378"/>
        <dbReference type="ChEBI" id="CHEBI:17478"/>
        <dbReference type="ChEBI" id="CHEBI:29067"/>
        <dbReference type="ChEBI" id="CHEBI:30616"/>
        <dbReference type="ChEBI" id="CHEBI:33019"/>
        <dbReference type="ChEBI" id="CHEBI:57783"/>
        <dbReference type="ChEBI" id="CHEBI:58349"/>
        <dbReference type="ChEBI" id="CHEBI:456215"/>
    </reaction>
</comment>
<dbReference type="Pfam" id="PF00550">
    <property type="entry name" value="PP-binding"/>
    <property type="match status" value="1"/>
</dbReference>
<dbReference type="Pfam" id="PF07993">
    <property type="entry name" value="NAD_binding_4"/>
    <property type="match status" value="1"/>
</dbReference>
<dbReference type="InterPro" id="IPR036291">
    <property type="entry name" value="NAD(P)-bd_dom_sf"/>
</dbReference>
<keyword evidence="1 5" id="KW-0596">Phosphopantetheine</keyword>
<evidence type="ECO:0000256" key="5">
    <source>
        <dbReference type="HAMAP-Rule" id="MF_02247"/>
    </source>
</evidence>
<dbReference type="HAMAP" id="MF_02247">
    <property type="entry name" value="Carbox_acid_reduct"/>
    <property type="match status" value="1"/>
</dbReference>
<evidence type="ECO:0000256" key="3">
    <source>
        <dbReference type="ARBA" id="ARBA00022741"/>
    </source>
</evidence>
<dbReference type="Gene3D" id="1.10.1200.10">
    <property type="entry name" value="ACP-like"/>
    <property type="match status" value="1"/>
</dbReference>
<dbReference type="PANTHER" id="PTHR43272">
    <property type="entry name" value="LONG-CHAIN-FATTY-ACID--COA LIGASE"/>
    <property type="match status" value="1"/>
</dbReference>
<feature type="binding site" evidence="5">
    <location>
        <position position="289"/>
    </location>
    <ligand>
        <name>AMP</name>
        <dbReference type="ChEBI" id="CHEBI:456215"/>
    </ligand>
</feature>
<feature type="modified residue" description="O-(pantetheine 4'-phosphoryl)serine" evidence="5">
    <location>
        <position position="677"/>
    </location>
</feature>
<dbReference type="InterPro" id="IPR020845">
    <property type="entry name" value="AMP-binding_CS"/>
</dbReference>
<keyword evidence="2 5" id="KW-0597">Phosphoprotein</keyword>
<feature type="binding site" evidence="5">
    <location>
        <position position="813"/>
    </location>
    <ligand>
        <name>NADP(+)</name>
        <dbReference type="ChEBI" id="CHEBI:58349"/>
    </ligand>
</feature>
<dbReference type="InterPro" id="IPR010080">
    <property type="entry name" value="Thioester_reductase-like_dom"/>
</dbReference>
<accession>A0ABQ2KKB0</accession>
<gene>
    <name evidence="5" type="primary">car</name>
    <name evidence="7" type="ORF">GCM10011610_33450</name>
</gene>
<dbReference type="Proteomes" id="UP000658127">
    <property type="component" value="Unassembled WGS sequence"/>
</dbReference>
<feature type="binding site" evidence="5">
    <location>
        <begin position="868"/>
        <end position="870"/>
    </location>
    <ligand>
        <name>NADP(+)</name>
        <dbReference type="ChEBI" id="CHEBI:58349"/>
    </ligand>
</feature>
<feature type="binding site" evidence="5">
    <location>
        <position position="410"/>
    </location>
    <ligand>
        <name>AMP</name>
        <dbReference type="ChEBI" id="CHEBI:456215"/>
    </ligand>
</feature>
<keyword evidence="5" id="KW-0560">Oxidoreductase</keyword>
<feature type="binding site" evidence="5">
    <location>
        <position position="908"/>
    </location>
    <ligand>
        <name>NADP(+)</name>
        <dbReference type="ChEBI" id="CHEBI:58349"/>
    </ligand>
</feature>
<dbReference type="RefSeq" id="WP_189028966.1">
    <property type="nucleotide sequence ID" value="NZ_BMNE01000003.1"/>
</dbReference>
<keyword evidence="8" id="KW-1185">Reference proteome</keyword>
<evidence type="ECO:0000256" key="2">
    <source>
        <dbReference type="ARBA" id="ARBA00022553"/>
    </source>
</evidence>
<feature type="binding site" evidence="5">
    <location>
        <position position="942"/>
    </location>
    <ligand>
        <name>NADP(+)</name>
        <dbReference type="ChEBI" id="CHEBI:58349"/>
    </ligand>
</feature>
<feature type="binding site" evidence="5">
    <location>
        <position position="384"/>
    </location>
    <ligand>
        <name>AMP</name>
        <dbReference type="ChEBI" id="CHEBI:456215"/>
    </ligand>
</feature>
<feature type="binding site" evidence="5">
    <location>
        <begin position="405"/>
        <end position="406"/>
    </location>
    <ligand>
        <name>AMP</name>
        <dbReference type="ChEBI" id="CHEBI:456215"/>
    </ligand>
</feature>
<dbReference type="InterPro" id="IPR046407">
    <property type="entry name" value="CAR"/>
</dbReference>
<dbReference type="PROSITE" id="PS50075">
    <property type="entry name" value="CARRIER"/>
    <property type="match status" value="1"/>
</dbReference>
<dbReference type="SUPFAM" id="SSF56801">
    <property type="entry name" value="Acetyl-CoA synthetase-like"/>
    <property type="match status" value="1"/>
</dbReference>
<comment type="cofactor">
    <cofactor evidence="5">
        <name>pantetheine 4'-phosphate</name>
        <dbReference type="ChEBI" id="CHEBI:47942"/>
    </cofactor>
    <text evidence="5">Binds 1 phosphopantetheine covalently.</text>
</comment>
<dbReference type="InterPro" id="IPR020806">
    <property type="entry name" value="PKS_PP-bd"/>
</dbReference>
<comment type="caution">
    <text evidence="5">Lacks conserved residue(s) required for the propagation of feature annotation.</text>
</comment>
<comment type="domain">
    <text evidence="5">The N-terminal domain likely catalyzes substrate activation by formation of an initial acyl-AMP intermediate, the central region contains the phosphopantetheine attachment site, and the C-terminal domain catalyzes the reduction by NADPH of the intermediate thioester formed from the attack of the phosphopantetheine thiol at the carbonyl carbon of acyl-AMP.</text>
</comment>
<proteinExistence type="inferred from homology"/>
<dbReference type="NCBIfam" id="NF041592">
    <property type="entry name" value="carboxyl_red"/>
    <property type="match status" value="1"/>
</dbReference>
<evidence type="ECO:0000256" key="4">
    <source>
        <dbReference type="ARBA" id="ARBA00022840"/>
    </source>
</evidence>
<dbReference type="SMART" id="SM00823">
    <property type="entry name" value="PKS_PP"/>
    <property type="match status" value="1"/>
</dbReference>